<dbReference type="OrthoDB" id="9775724at2"/>
<name>A0A6I6ITH5_9RHOB</name>
<gene>
    <name evidence="3" type="ORF">EI983_14985</name>
</gene>
<dbReference type="EMBL" id="CP034348">
    <property type="protein sequence ID" value="QGX99502.1"/>
    <property type="molecule type" value="Genomic_DNA"/>
</dbReference>
<dbReference type="GO" id="GO:0005886">
    <property type="term" value="C:plasma membrane"/>
    <property type="evidence" value="ECO:0007669"/>
    <property type="project" value="TreeGrafter"/>
</dbReference>
<evidence type="ECO:0000313" key="4">
    <source>
        <dbReference type="Proteomes" id="UP000428330"/>
    </source>
</evidence>
<proteinExistence type="predicted"/>
<dbReference type="CDD" id="cd05387">
    <property type="entry name" value="BY-kinase"/>
    <property type="match status" value="1"/>
</dbReference>
<dbReference type="KEGG" id="rom:EI983_14985"/>
<protein>
    <submittedName>
        <fullName evidence="3">Exopolysaccharide biosynthesis protein</fullName>
    </submittedName>
</protein>
<keyword evidence="2" id="KW-0067">ATP-binding</keyword>
<keyword evidence="4" id="KW-1185">Reference proteome</keyword>
<dbReference type="InterPro" id="IPR027417">
    <property type="entry name" value="P-loop_NTPase"/>
</dbReference>
<sequence>MLIESGHDSGDAWDMLPLVLPDVQAHATSGAPLVDYHRDHPASKAFDLLRTRLVQALRKNNWTRIAVVAPTSSCGATFTAVNLALSLARVPGSRSVLVDLDQRKPGVAQALALDGDWPISDFLSGRRLMEEHMVRLSDTLALALNSEVNQNASEQLHDQVTAAVLEDAEADLNPDVVLYDMPAMLEYDDLAAFLPELDGVLLVSDGTQTTKAQIEECERILDGQAPLLGVVLNRGRDAAQ</sequence>
<keyword evidence="1" id="KW-0547">Nucleotide-binding</keyword>
<dbReference type="Gene3D" id="3.40.50.300">
    <property type="entry name" value="P-loop containing nucleotide triphosphate hydrolases"/>
    <property type="match status" value="1"/>
</dbReference>
<dbReference type="PANTHER" id="PTHR32309">
    <property type="entry name" value="TYROSINE-PROTEIN KINASE"/>
    <property type="match status" value="1"/>
</dbReference>
<dbReference type="InterPro" id="IPR050445">
    <property type="entry name" value="Bact_polysacc_biosynth/exp"/>
</dbReference>
<evidence type="ECO:0000256" key="2">
    <source>
        <dbReference type="ARBA" id="ARBA00022840"/>
    </source>
</evidence>
<dbReference type="GO" id="GO:0004713">
    <property type="term" value="F:protein tyrosine kinase activity"/>
    <property type="evidence" value="ECO:0007669"/>
    <property type="project" value="TreeGrafter"/>
</dbReference>
<dbReference type="SUPFAM" id="SSF52540">
    <property type="entry name" value="P-loop containing nucleoside triphosphate hydrolases"/>
    <property type="match status" value="1"/>
</dbReference>
<evidence type="ECO:0000256" key="1">
    <source>
        <dbReference type="ARBA" id="ARBA00022741"/>
    </source>
</evidence>
<dbReference type="PANTHER" id="PTHR32309:SF13">
    <property type="entry name" value="FERRIC ENTEROBACTIN TRANSPORT PROTEIN FEPE"/>
    <property type="match status" value="1"/>
</dbReference>
<accession>A0A6I6ITH5</accession>
<dbReference type="AlphaFoldDB" id="A0A6I6ITH5"/>
<dbReference type="InterPro" id="IPR005702">
    <property type="entry name" value="Wzc-like_C"/>
</dbReference>
<reference evidence="4" key="1">
    <citation type="submission" date="2018-12" db="EMBL/GenBank/DDBJ databases">
        <title>Complete genome sequence of Roseovarius sp. MME-070.</title>
        <authorList>
            <person name="Nam Y.-D."/>
            <person name="Kang J."/>
            <person name="Chung W.-H."/>
            <person name="Park Y.S."/>
        </authorList>
    </citation>
    <scope>NUCLEOTIDE SEQUENCE [LARGE SCALE GENOMIC DNA]</scope>
    <source>
        <strain evidence="4">MME-070</strain>
    </source>
</reference>
<dbReference type="Proteomes" id="UP000428330">
    <property type="component" value="Chromosome"/>
</dbReference>
<evidence type="ECO:0000313" key="3">
    <source>
        <dbReference type="EMBL" id="QGX99502.1"/>
    </source>
</evidence>
<organism evidence="3 4">
    <name type="scientific">Roseovarius faecimaris</name>
    <dbReference type="NCBI Taxonomy" id="2494550"/>
    <lineage>
        <taxon>Bacteria</taxon>
        <taxon>Pseudomonadati</taxon>
        <taxon>Pseudomonadota</taxon>
        <taxon>Alphaproteobacteria</taxon>
        <taxon>Rhodobacterales</taxon>
        <taxon>Roseobacteraceae</taxon>
        <taxon>Roseovarius</taxon>
    </lineage>
</organism>